<reference evidence="2" key="1">
    <citation type="journal article" date="2019" name="Int. J. Syst. Evol. Microbiol.">
        <title>The Global Catalogue of Microorganisms (GCM) 10K type strain sequencing project: providing services to taxonomists for standard genome sequencing and annotation.</title>
        <authorList>
            <consortium name="The Broad Institute Genomics Platform"/>
            <consortium name="The Broad Institute Genome Sequencing Center for Infectious Disease"/>
            <person name="Wu L."/>
            <person name="Ma J."/>
        </authorList>
    </citation>
    <scope>NUCLEOTIDE SEQUENCE [LARGE SCALE GENOMIC DNA]</scope>
    <source>
        <strain evidence="2">JCM 16702</strain>
    </source>
</reference>
<dbReference type="SUPFAM" id="SSF82171">
    <property type="entry name" value="DPP6 N-terminal domain-like"/>
    <property type="match status" value="1"/>
</dbReference>
<accession>A0ABP7X7Z7</accession>
<organism evidence="1 2">
    <name type="scientific">Actinomadura miaoliensis</name>
    <dbReference type="NCBI Taxonomy" id="430685"/>
    <lineage>
        <taxon>Bacteria</taxon>
        <taxon>Bacillati</taxon>
        <taxon>Actinomycetota</taxon>
        <taxon>Actinomycetes</taxon>
        <taxon>Streptosporangiales</taxon>
        <taxon>Thermomonosporaceae</taxon>
        <taxon>Actinomadura</taxon>
    </lineage>
</organism>
<gene>
    <name evidence="1" type="ORF">GCM10022214_88210</name>
</gene>
<dbReference type="RefSeq" id="WP_344959647.1">
    <property type="nucleotide sequence ID" value="NZ_BAAAZG010000089.1"/>
</dbReference>
<keyword evidence="2" id="KW-1185">Reference proteome</keyword>
<evidence type="ECO:0000313" key="1">
    <source>
        <dbReference type="EMBL" id="GAA4106939.1"/>
    </source>
</evidence>
<comment type="caution">
    <text evidence="1">The sequence shown here is derived from an EMBL/GenBank/DDBJ whole genome shotgun (WGS) entry which is preliminary data.</text>
</comment>
<sequence>MIEQWLAMAGDGREFEAWDEITRHAEELPEEEVRALITALADWPGRRPMPHRWWERRSRGEWAPCFLLADHRVLYGDFDTRAALEDRPYDPDAHEEFYGTSAMDDGLFSEFNAIAVSPDLRWTALVSAAEGNTSSGGLEVFDAETGAWDTDGVQADDHYIGWGEDVAVSPDGSLVAAAGRFDHQVTVWRVPRLERLWAAGSWPTALKGAGYSHIGFSGDGELIVAVSCATPWDETAERHVVVADSETGDITFTTATGVAGHAVLDHSGTRLALVGPDGDVLIYRLPDGEIVARHRTALPGADTLLLSPEGDTVVAGGDGGMELLGRATGRVRAEGTCRAMTWSPDGPRALFTSEESATVIDGKGRALWTRHIEDPGGLLAAFTPGGHTLLTFESYPAELTAWFLTPDPLAPEEAV</sequence>
<dbReference type="Gene3D" id="2.130.10.10">
    <property type="entry name" value="YVTN repeat-like/Quinoprotein amine dehydrogenase"/>
    <property type="match status" value="1"/>
</dbReference>
<name>A0ABP7X7Z7_9ACTN</name>
<dbReference type="Pfam" id="PF00400">
    <property type="entry name" value="WD40"/>
    <property type="match status" value="1"/>
</dbReference>
<protein>
    <recommendedName>
        <fullName evidence="3">WD40 repeat domain-containing protein</fullName>
    </recommendedName>
</protein>
<evidence type="ECO:0000313" key="2">
    <source>
        <dbReference type="Proteomes" id="UP001500683"/>
    </source>
</evidence>
<dbReference type="Proteomes" id="UP001500683">
    <property type="component" value="Unassembled WGS sequence"/>
</dbReference>
<dbReference type="InterPro" id="IPR001680">
    <property type="entry name" value="WD40_rpt"/>
</dbReference>
<proteinExistence type="predicted"/>
<dbReference type="EMBL" id="BAAAZG010000089">
    <property type="protein sequence ID" value="GAA4106939.1"/>
    <property type="molecule type" value="Genomic_DNA"/>
</dbReference>
<dbReference type="InterPro" id="IPR015943">
    <property type="entry name" value="WD40/YVTN_repeat-like_dom_sf"/>
</dbReference>
<evidence type="ECO:0008006" key="3">
    <source>
        <dbReference type="Google" id="ProtNLM"/>
    </source>
</evidence>